<sequence length="348" mass="37369">MTDLDMLRKKVSEKDGSAQVGAAVQKAVNYEVSIADLARRSEKRAWIVATLSMLVTVMTAGGYYYMLPLKEKVPYLVMADAYSGTSTIAKLEPNFGGRTISTSEALARSNIARFIIARESFDLSIIGQRDWNTVSAMGSTNVVSEYRALHSANNPSRPLSTYGKLRAIRVNILSITLIGGNGKAYTGATVRFQRTVYDKNSTVSTLLDNKIATMGFVYQDNLEMSDSLRVENPLGFRVTDYRVDNDYSALPVAPAAGAVINSQPQAAVQQQATQQPMTGMVDPNAAGASIAPQAGVPLQQGMQQQGGAPQQQAQPAFPDQMQPAGQLQAQPAMQPQGTPKNVNGASGR</sequence>
<comment type="subcellular location">
    <subcellularLocation>
        <location evidence="1">Membrane</location>
        <topology evidence="1">Single-pass membrane protein</topology>
    </subcellularLocation>
</comment>
<feature type="compositionally biased region" description="Polar residues" evidence="5">
    <location>
        <begin position="325"/>
        <end position="348"/>
    </location>
</feature>
<evidence type="ECO:0000256" key="2">
    <source>
        <dbReference type="ARBA" id="ARBA00022692"/>
    </source>
</evidence>
<proteinExistence type="predicted"/>
<dbReference type="Proteomes" id="UP000233748">
    <property type="component" value="Unassembled WGS sequence"/>
</dbReference>
<accession>A0A2N3RM56</accession>
<keyword evidence="2 6" id="KW-0812">Transmembrane</keyword>
<dbReference type="EMBL" id="PHKV01000001">
    <property type="protein sequence ID" value="PKV13584.1"/>
    <property type="molecule type" value="Genomic_DNA"/>
</dbReference>
<dbReference type="Proteomes" id="UP000233720">
    <property type="component" value="Unassembled WGS sequence"/>
</dbReference>
<dbReference type="Pfam" id="PF04335">
    <property type="entry name" value="VirB8"/>
    <property type="match status" value="1"/>
</dbReference>
<evidence type="ECO:0000313" key="10">
    <source>
        <dbReference type="Proteomes" id="UP000233720"/>
    </source>
</evidence>
<evidence type="ECO:0000313" key="11">
    <source>
        <dbReference type="Proteomes" id="UP000233748"/>
    </source>
</evidence>
<feature type="compositionally biased region" description="Low complexity" evidence="5">
    <location>
        <begin position="299"/>
        <end position="324"/>
    </location>
</feature>
<evidence type="ECO:0000256" key="3">
    <source>
        <dbReference type="ARBA" id="ARBA00022989"/>
    </source>
</evidence>
<feature type="domain" description="Bacterial virulence protein VirB8" evidence="7">
    <location>
        <begin position="27"/>
        <end position="245"/>
    </location>
</feature>
<dbReference type="AlphaFoldDB" id="A0A2N3RM56"/>
<dbReference type="Gene3D" id="3.10.450.230">
    <property type="entry name" value="VirB8 protein"/>
    <property type="match status" value="1"/>
</dbReference>
<comment type="caution">
    <text evidence="8">The sequence shown here is derived from an EMBL/GenBank/DDBJ whole genome shotgun (WGS) entry which is preliminary data.</text>
</comment>
<feature type="transmembrane region" description="Helical" evidence="6">
    <location>
        <begin position="45"/>
        <end position="66"/>
    </location>
</feature>
<evidence type="ECO:0000259" key="7">
    <source>
        <dbReference type="Pfam" id="PF04335"/>
    </source>
</evidence>
<evidence type="ECO:0000256" key="1">
    <source>
        <dbReference type="ARBA" id="ARBA00004167"/>
    </source>
</evidence>
<keyword evidence="11" id="KW-1185">Reference proteome</keyword>
<dbReference type="OrthoDB" id="9816242at2"/>
<organism evidence="8 10">
    <name type="scientific">Xanthomonas prunicola</name>
    <dbReference type="NCBI Taxonomy" id="2053930"/>
    <lineage>
        <taxon>Bacteria</taxon>
        <taxon>Pseudomonadati</taxon>
        <taxon>Pseudomonadota</taxon>
        <taxon>Gammaproteobacteria</taxon>
        <taxon>Lysobacterales</taxon>
        <taxon>Lysobacteraceae</taxon>
        <taxon>Xanthomonas</taxon>
    </lineage>
</organism>
<dbReference type="EMBL" id="PHKW01000001">
    <property type="protein sequence ID" value="PKV17862.1"/>
    <property type="molecule type" value="Genomic_DNA"/>
</dbReference>
<evidence type="ECO:0000256" key="5">
    <source>
        <dbReference type="SAM" id="MobiDB-lite"/>
    </source>
</evidence>
<evidence type="ECO:0000256" key="6">
    <source>
        <dbReference type="SAM" id="Phobius"/>
    </source>
</evidence>
<feature type="region of interest" description="Disordered" evidence="5">
    <location>
        <begin position="299"/>
        <end position="348"/>
    </location>
</feature>
<keyword evidence="3 6" id="KW-1133">Transmembrane helix</keyword>
<evidence type="ECO:0000313" key="8">
    <source>
        <dbReference type="EMBL" id="PKV13584.1"/>
    </source>
</evidence>
<reference evidence="10 11" key="1">
    <citation type="submission" date="2017-11" db="EMBL/GenBank/DDBJ databases">
        <title>Xanthomonas prunicola sp. nov., a novel pathogen that affects nectarine (Prunus persica var. nectarine) trees.</title>
        <authorList>
            <person name="Lopez M."/>
            <person name="Lopez-Soriano P."/>
            <person name="Garita-Cambronero J."/>
            <person name="Beltran C."/>
            <person name="Taghouti G."/>
            <person name="Portier P."/>
            <person name="Cubero J."/>
            <person name="Fischer-Le Saux M."/>
            <person name="Marco-Noales E."/>
        </authorList>
    </citation>
    <scope>NUCLEOTIDE SEQUENCE [LARGE SCALE GENOMIC DNA]</scope>
    <source>
        <strain evidence="8 10">CFBP8353</strain>
        <strain evidence="9 11">CFBP8354</strain>
    </source>
</reference>
<gene>
    <name evidence="8" type="ORF">XpruCFBP8353_00115</name>
    <name evidence="9" type="ORF">XpruCFBP8354_00115</name>
</gene>
<dbReference type="InterPro" id="IPR007430">
    <property type="entry name" value="VirB8"/>
</dbReference>
<dbReference type="InterPro" id="IPR032710">
    <property type="entry name" value="NTF2-like_dom_sf"/>
</dbReference>
<dbReference type="CDD" id="cd16424">
    <property type="entry name" value="VirB8"/>
    <property type="match status" value="1"/>
</dbReference>
<dbReference type="SUPFAM" id="SSF54427">
    <property type="entry name" value="NTF2-like"/>
    <property type="match status" value="1"/>
</dbReference>
<dbReference type="GO" id="GO:0016020">
    <property type="term" value="C:membrane"/>
    <property type="evidence" value="ECO:0007669"/>
    <property type="project" value="UniProtKB-SubCell"/>
</dbReference>
<name>A0A2N3RM56_9XANT</name>
<protein>
    <submittedName>
        <fullName evidence="8">Conjugative transfer protein</fullName>
    </submittedName>
</protein>
<keyword evidence="4 6" id="KW-0472">Membrane</keyword>
<evidence type="ECO:0000313" key="9">
    <source>
        <dbReference type="EMBL" id="PKV17862.1"/>
    </source>
</evidence>
<evidence type="ECO:0000256" key="4">
    <source>
        <dbReference type="ARBA" id="ARBA00023136"/>
    </source>
</evidence>